<dbReference type="Proteomes" id="UP000288216">
    <property type="component" value="Unassembled WGS sequence"/>
</dbReference>
<feature type="domain" description="Spermatogenesis-associated protein 6 N-terminal" evidence="4">
    <location>
        <begin position="10"/>
        <end position="149"/>
    </location>
</feature>
<dbReference type="InterPro" id="IPR032732">
    <property type="entry name" value="SPATA6_N"/>
</dbReference>
<accession>A0A401P8J7</accession>
<protein>
    <recommendedName>
        <fullName evidence="4">Spermatogenesis-associated protein 6 N-terminal domain-containing protein</fullName>
    </recommendedName>
</protein>
<evidence type="ECO:0000313" key="5">
    <source>
        <dbReference type="EMBL" id="GCB69428.1"/>
    </source>
</evidence>
<sequence length="393" mass="44580">MPQKVLKCVIQLEIHAVTCPGVILSRRDDVYINIRVLGQYWKTKCVMPVFPLLIHERIQFEKVFGKEIIDPADVAAFLECDGTKFELMQYCPSVDENLASYEDNTRNFLFPEPKLTPSYPGVDREVLMKRCSPVFLISPKLEFSTTTTITECSPRSAKKISSSLCLSESGRKENQVRRPRSAKSFNLIGKSCTDKKGEKERKKPVATRSRSLSPYCRKCLLELCLDDLQHSSPRKSDPIGRTPFVNRSCDRSQSEKKYSPSLSCSSFDRNAKARPRTAPLSNYCTDSCRSQFEANKSLSAREPITWDELSSEAEELISYPLNSTIRKEPSDTCSSSTCSRKKSGCQVNRYYFDPVSHPAWDRIHDRVQKLLASIDAQEKASARHFSFNCSPCS</sequence>
<reference evidence="5 6" key="1">
    <citation type="journal article" date="2018" name="Nat. Ecol. Evol.">
        <title>Shark genomes provide insights into elasmobranch evolution and the origin of vertebrates.</title>
        <authorList>
            <person name="Hara Y"/>
            <person name="Yamaguchi K"/>
            <person name="Onimaru K"/>
            <person name="Kadota M"/>
            <person name="Koyanagi M"/>
            <person name="Keeley SD"/>
            <person name="Tatsumi K"/>
            <person name="Tanaka K"/>
            <person name="Motone F"/>
            <person name="Kageyama Y"/>
            <person name="Nozu R"/>
            <person name="Adachi N"/>
            <person name="Nishimura O"/>
            <person name="Nakagawa R"/>
            <person name="Tanegashima C"/>
            <person name="Kiyatake I"/>
            <person name="Matsumoto R"/>
            <person name="Murakumo K"/>
            <person name="Nishida K"/>
            <person name="Terakita A"/>
            <person name="Kuratani S"/>
            <person name="Sato K"/>
            <person name="Hyodo S Kuraku.S."/>
        </authorList>
    </citation>
    <scope>NUCLEOTIDE SEQUENCE [LARGE SCALE GENOMIC DNA]</scope>
</reference>
<dbReference type="STRING" id="75743.A0A401P8J7"/>
<dbReference type="GO" id="GO:0007283">
    <property type="term" value="P:spermatogenesis"/>
    <property type="evidence" value="ECO:0007669"/>
    <property type="project" value="InterPro"/>
</dbReference>
<name>A0A401P8J7_SCYTO</name>
<keyword evidence="2" id="KW-0597">Phosphoprotein</keyword>
<comment type="similarity">
    <text evidence="1">Belongs to the SPATA6 family.</text>
</comment>
<gene>
    <name evidence="5" type="ORF">scyTo_0005471</name>
</gene>
<proteinExistence type="inferred from homology"/>
<evidence type="ECO:0000256" key="1">
    <source>
        <dbReference type="ARBA" id="ARBA00006215"/>
    </source>
</evidence>
<evidence type="ECO:0000313" key="6">
    <source>
        <dbReference type="Proteomes" id="UP000288216"/>
    </source>
</evidence>
<organism evidence="5 6">
    <name type="scientific">Scyliorhinus torazame</name>
    <name type="common">Cloudy catshark</name>
    <name type="synonym">Catulus torazame</name>
    <dbReference type="NCBI Taxonomy" id="75743"/>
    <lineage>
        <taxon>Eukaryota</taxon>
        <taxon>Metazoa</taxon>
        <taxon>Chordata</taxon>
        <taxon>Craniata</taxon>
        <taxon>Vertebrata</taxon>
        <taxon>Chondrichthyes</taxon>
        <taxon>Elasmobranchii</taxon>
        <taxon>Galeomorphii</taxon>
        <taxon>Galeoidea</taxon>
        <taxon>Carcharhiniformes</taxon>
        <taxon>Scyliorhinidae</taxon>
        <taxon>Scyliorhinus</taxon>
    </lineage>
</organism>
<dbReference type="InterPro" id="IPR042769">
    <property type="entry name" value="SPATA6_fam"/>
</dbReference>
<dbReference type="EMBL" id="BFAA01001708">
    <property type="protein sequence ID" value="GCB69428.1"/>
    <property type="molecule type" value="Genomic_DNA"/>
</dbReference>
<dbReference type="OrthoDB" id="5963614at2759"/>
<comment type="caution">
    <text evidence="5">The sequence shown here is derived from an EMBL/GenBank/DDBJ whole genome shotgun (WGS) entry which is preliminary data.</text>
</comment>
<dbReference type="PANTHER" id="PTHR16435">
    <property type="entry name" value="SPERMATOGENESIS-ASSOCIATED PROTEIN 6 SPATA6"/>
    <property type="match status" value="1"/>
</dbReference>
<dbReference type="AlphaFoldDB" id="A0A401P8J7"/>
<dbReference type="GO" id="GO:0032027">
    <property type="term" value="F:myosin light chain binding"/>
    <property type="evidence" value="ECO:0007669"/>
    <property type="project" value="InterPro"/>
</dbReference>
<evidence type="ECO:0000259" key="4">
    <source>
        <dbReference type="Pfam" id="PF14909"/>
    </source>
</evidence>
<dbReference type="PANTHER" id="PTHR16435:SF6">
    <property type="entry name" value="IP09370P"/>
    <property type="match status" value="1"/>
</dbReference>
<dbReference type="GO" id="GO:0120212">
    <property type="term" value="C:sperm head-tail coupling apparatus"/>
    <property type="evidence" value="ECO:0007669"/>
    <property type="project" value="InterPro"/>
</dbReference>
<dbReference type="Pfam" id="PF14909">
    <property type="entry name" value="SPATA6"/>
    <property type="match status" value="1"/>
</dbReference>
<feature type="region of interest" description="Disordered" evidence="3">
    <location>
        <begin position="232"/>
        <end position="268"/>
    </location>
</feature>
<evidence type="ECO:0000256" key="3">
    <source>
        <dbReference type="SAM" id="MobiDB-lite"/>
    </source>
</evidence>
<keyword evidence="6" id="KW-1185">Reference proteome</keyword>
<dbReference type="OMA" id="EDNTRNF"/>
<evidence type="ECO:0000256" key="2">
    <source>
        <dbReference type="ARBA" id="ARBA00022553"/>
    </source>
</evidence>
<feature type="compositionally biased region" description="Basic and acidic residues" evidence="3">
    <location>
        <begin position="248"/>
        <end position="258"/>
    </location>
</feature>